<keyword evidence="2" id="KW-0808">Transferase</keyword>
<dbReference type="InterPro" id="IPR036291">
    <property type="entry name" value="NAD(P)-bd_dom_sf"/>
</dbReference>
<evidence type="ECO:0000313" key="7">
    <source>
        <dbReference type="EMBL" id="RYP87779.1"/>
    </source>
</evidence>
<dbReference type="EMBL" id="SDKM01000005">
    <property type="protein sequence ID" value="RYP87779.1"/>
    <property type="molecule type" value="Genomic_DNA"/>
</dbReference>
<dbReference type="InterPro" id="IPR028098">
    <property type="entry name" value="Glyco_trans_4-like_N"/>
</dbReference>
<feature type="compositionally biased region" description="Basic and acidic residues" evidence="5">
    <location>
        <begin position="502"/>
        <end position="517"/>
    </location>
</feature>
<dbReference type="SMART" id="SM00984">
    <property type="entry name" value="UDPG_MGDP_dh_C"/>
    <property type="match status" value="1"/>
</dbReference>
<comment type="caution">
    <text evidence="7">The sequence shown here is derived from an EMBL/GenBank/DDBJ whole genome shotgun (WGS) entry which is preliminary data.</text>
</comment>
<keyword evidence="8" id="KW-1185">Reference proteome</keyword>
<dbReference type="InterPro" id="IPR028359">
    <property type="entry name" value="UDP_ManNAc/GlcNAc_DH"/>
</dbReference>
<dbReference type="GO" id="GO:0051287">
    <property type="term" value="F:NAD binding"/>
    <property type="evidence" value="ECO:0007669"/>
    <property type="project" value="InterPro"/>
</dbReference>
<dbReference type="Gene3D" id="3.40.50.2000">
    <property type="entry name" value="Glycogen Phosphorylase B"/>
    <property type="match status" value="2"/>
</dbReference>
<dbReference type="GO" id="GO:0000271">
    <property type="term" value="P:polysaccharide biosynthetic process"/>
    <property type="evidence" value="ECO:0007669"/>
    <property type="project" value="InterPro"/>
</dbReference>
<evidence type="ECO:0000259" key="6">
    <source>
        <dbReference type="SMART" id="SM00984"/>
    </source>
</evidence>
<keyword evidence="3" id="KW-0560">Oxidoreductase</keyword>
<keyword evidence="4" id="KW-0520">NAD</keyword>
<dbReference type="Pfam" id="PF03721">
    <property type="entry name" value="UDPG_MGDP_dh_N"/>
    <property type="match status" value="1"/>
</dbReference>
<dbReference type="NCBIfam" id="TIGR03026">
    <property type="entry name" value="NDP-sugDHase"/>
    <property type="match status" value="1"/>
</dbReference>
<evidence type="ECO:0000256" key="3">
    <source>
        <dbReference type="ARBA" id="ARBA00023002"/>
    </source>
</evidence>
<dbReference type="GO" id="GO:0016628">
    <property type="term" value="F:oxidoreductase activity, acting on the CH-CH group of donors, NAD or NADP as acceptor"/>
    <property type="evidence" value="ECO:0007669"/>
    <property type="project" value="InterPro"/>
</dbReference>
<dbReference type="SUPFAM" id="SSF51735">
    <property type="entry name" value="NAD(P)-binding Rossmann-fold domains"/>
    <property type="match status" value="1"/>
</dbReference>
<dbReference type="SUPFAM" id="SSF52413">
    <property type="entry name" value="UDP-glucose/GDP-mannose dehydrogenase C-terminal domain"/>
    <property type="match status" value="1"/>
</dbReference>
<reference evidence="7 8" key="1">
    <citation type="submission" date="2019-01" db="EMBL/GenBank/DDBJ databases">
        <title>Nocardioides guangzhouensis sp. nov., an actinobacterium isolated from soil.</title>
        <authorList>
            <person name="Fu Y."/>
            <person name="Cai Y."/>
            <person name="Lin Z."/>
            <person name="Chen P."/>
        </authorList>
    </citation>
    <scope>NUCLEOTIDE SEQUENCE [LARGE SCALE GENOMIC DNA]</scope>
    <source>
        <strain evidence="7 8">130</strain>
    </source>
</reference>
<dbReference type="Pfam" id="PF13692">
    <property type="entry name" value="Glyco_trans_1_4"/>
    <property type="match status" value="1"/>
</dbReference>
<evidence type="ECO:0000256" key="1">
    <source>
        <dbReference type="ARBA" id="ARBA00022676"/>
    </source>
</evidence>
<dbReference type="OrthoDB" id="5193947at2"/>
<dbReference type="Proteomes" id="UP000295198">
    <property type="component" value="Unassembled WGS sequence"/>
</dbReference>
<evidence type="ECO:0000256" key="4">
    <source>
        <dbReference type="ARBA" id="ARBA00023027"/>
    </source>
</evidence>
<evidence type="ECO:0000256" key="5">
    <source>
        <dbReference type="SAM" id="MobiDB-lite"/>
    </source>
</evidence>
<dbReference type="InterPro" id="IPR014027">
    <property type="entry name" value="UDP-Glc/GDP-Man_DH_C"/>
</dbReference>
<dbReference type="PANTHER" id="PTHR43491:SF1">
    <property type="entry name" value="UDP-N-ACETYL-D-MANNOSAMINE DEHYDROGENASE"/>
    <property type="match status" value="1"/>
</dbReference>
<feature type="domain" description="UDP-glucose/GDP-mannose dehydrogenase C-terminal" evidence="6">
    <location>
        <begin position="858"/>
        <end position="952"/>
    </location>
</feature>
<dbReference type="PIRSF" id="PIRSF500136">
    <property type="entry name" value="UDP_ManNAc_DH"/>
    <property type="match status" value="1"/>
</dbReference>
<dbReference type="Pfam" id="PF03720">
    <property type="entry name" value="UDPG_MGDP_dh_C"/>
    <property type="match status" value="1"/>
</dbReference>
<dbReference type="PANTHER" id="PTHR43491">
    <property type="entry name" value="UDP-N-ACETYL-D-MANNOSAMINE DEHYDROGENASE"/>
    <property type="match status" value="1"/>
</dbReference>
<dbReference type="Gene3D" id="3.40.50.720">
    <property type="entry name" value="NAD(P)-binding Rossmann-like Domain"/>
    <property type="match status" value="2"/>
</dbReference>
<dbReference type="SUPFAM" id="SSF48179">
    <property type="entry name" value="6-phosphogluconate dehydrogenase C-terminal domain-like"/>
    <property type="match status" value="1"/>
</dbReference>
<name>A0A4V1XZS6_9ACTN</name>
<dbReference type="CDD" id="cd03794">
    <property type="entry name" value="GT4_WbuB-like"/>
    <property type="match status" value="1"/>
</dbReference>
<organism evidence="7 8">
    <name type="scientific">Nocardioides guangzhouensis</name>
    <dbReference type="NCBI Taxonomy" id="2497878"/>
    <lineage>
        <taxon>Bacteria</taxon>
        <taxon>Bacillati</taxon>
        <taxon>Actinomycetota</taxon>
        <taxon>Actinomycetes</taxon>
        <taxon>Propionibacteriales</taxon>
        <taxon>Nocardioidaceae</taxon>
        <taxon>Nocardioides</taxon>
    </lineage>
</organism>
<dbReference type="GO" id="GO:0016616">
    <property type="term" value="F:oxidoreductase activity, acting on the CH-OH group of donors, NAD or NADP as acceptor"/>
    <property type="evidence" value="ECO:0007669"/>
    <property type="project" value="InterPro"/>
</dbReference>
<dbReference type="AlphaFoldDB" id="A0A4V1XZS6"/>
<accession>A0A4V1XZS6</accession>
<dbReference type="InterPro" id="IPR014026">
    <property type="entry name" value="UDP-Glc/GDP-Man_DH_dimer"/>
</dbReference>
<dbReference type="InterPro" id="IPR036220">
    <property type="entry name" value="UDP-Glc/GDP-Man_DH_C_sf"/>
</dbReference>
<dbReference type="InterPro" id="IPR017476">
    <property type="entry name" value="UDP-Glc/GDP-Man"/>
</dbReference>
<gene>
    <name evidence="7" type="ORF">EKO23_05170</name>
</gene>
<evidence type="ECO:0000256" key="2">
    <source>
        <dbReference type="ARBA" id="ARBA00022679"/>
    </source>
</evidence>
<proteinExistence type="predicted"/>
<dbReference type="Pfam" id="PF00984">
    <property type="entry name" value="UDPG_MGDP_dh"/>
    <property type="match status" value="1"/>
</dbReference>
<sequence>MSPRSSAVADALRQAPRLPRNSVVAASAVRRLVARRGGVAPGALQDALAALAAGELSTALAAAGAVRGPRGRLLAAYVAGELGALSPDAGAPQDRAGRDALRGLPDGRPLRVLHLATNTLPEVVAGYTVRTQGIVRAQRGAGIDAHVATRLGFPAARGHLGAPARTEVDGVPYHRTLGVVPLRADAALARDVVRSARLVERLRPDVLHAHSAHPNGQVAIALGRRYGVPVVYEVRGFVEETRRSADGEQRRSEAWRLARRTETWCMREADAVVTLATTMRDEVVARGIDPVAVTVSPNAVPDAFLADDLEPVAWPGRATGEVIVGVVGTLNHYEGIDVLVRAVARVPGVRLLVVGDGPARTDLETASRGLPVTFVGRVPAAEVARWHAAIDVYCVPRLDLPVTRLVPPLKPVEAMAVGRPVVASDLPPLRELVGHEETGLLVPPGDADALAGALRRLAGDPGLRHRLGARGRAVVAGTRTWSAAADRYADLYARLLAPAQRDTPERTDRSAPTDRPRPRSHRMTRTDTRTTGDPAEAFPVDVDLVVLGLGYVGMPLAGEAARAGLRVVGYDVSRATVDSLNAGRSHIDDLGDDDVQAMLDGGFRATTDPEVLTRADVAVVCVPTPLSKDGGPDLGPVRKAMTTVAAHLHPDQLVVLESTTYPGTTDEVVRPILESASGLTAGTDFALAFSPERIDPGNPEFGLRNTPKVVGGHTPGCTARASAFYGKLVEQVVEAAGTAEAETAKLLENTYRHINIALVNEMARFCHELGVDLWDVIRCASTKPFGFQAFFPGPGVGGHCIPIDPNYLSHSVRARLGYPFRFVELAQEINATMPAYVARRAQNLLNEAGLATQGARVLLLGVTYKPDITDQRESPAVPLARQLAMLGAEVRYHDPHVPVWDAGIPVARVVDLDAGVPEADLVVLVQNHATYDVDALARASSLFLDTRGVTTGPEASRL</sequence>
<dbReference type="InterPro" id="IPR001732">
    <property type="entry name" value="UDP-Glc/GDP-Man_DH_N"/>
</dbReference>
<dbReference type="RefSeq" id="WP_134714768.1">
    <property type="nucleotide sequence ID" value="NZ_SDKM01000005.1"/>
</dbReference>
<keyword evidence="1" id="KW-0328">Glycosyltransferase</keyword>
<dbReference type="GO" id="GO:0016757">
    <property type="term" value="F:glycosyltransferase activity"/>
    <property type="evidence" value="ECO:0007669"/>
    <property type="project" value="UniProtKB-KW"/>
</dbReference>
<feature type="region of interest" description="Disordered" evidence="5">
    <location>
        <begin position="499"/>
        <end position="534"/>
    </location>
</feature>
<protein>
    <submittedName>
        <fullName evidence="7">Nucleotide sugar dehydrogenase</fullName>
    </submittedName>
</protein>
<dbReference type="Pfam" id="PF13579">
    <property type="entry name" value="Glyco_trans_4_4"/>
    <property type="match status" value="1"/>
</dbReference>
<dbReference type="SUPFAM" id="SSF53756">
    <property type="entry name" value="UDP-Glycosyltransferase/glycogen phosphorylase"/>
    <property type="match status" value="1"/>
</dbReference>
<dbReference type="PIRSF" id="PIRSF000124">
    <property type="entry name" value="UDPglc_GDPman_dh"/>
    <property type="match status" value="1"/>
</dbReference>
<evidence type="ECO:0000313" key="8">
    <source>
        <dbReference type="Proteomes" id="UP000295198"/>
    </source>
</evidence>
<dbReference type="InterPro" id="IPR008927">
    <property type="entry name" value="6-PGluconate_DH-like_C_sf"/>
</dbReference>